<protein>
    <recommendedName>
        <fullName evidence="1">DUF6604 domain-containing protein</fullName>
    </recommendedName>
</protein>
<keyword evidence="3" id="KW-1185">Reference proteome</keyword>
<evidence type="ECO:0000259" key="1">
    <source>
        <dbReference type="Pfam" id="PF20253"/>
    </source>
</evidence>
<reference evidence="2" key="1">
    <citation type="submission" date="2023-03" db="EMBL/GenBank/DDBJ databases">
        <title>Massive genome expansion in bonnet fungi (Mycena s.s.) driven by repeated elements and novel gene families across ecological guilds.</title>
        <authorList>
            <consortium name="Lawrence Berkeley National Laboratory"/>
            <person name="Harder C.B."/>
            <person name="Miyauchi S."/>
            <person name="Viragh M."/>
            <person name="Kuo A."/>
            <person name="Thoen E."/>
            <person name="Andreopoulos B."/>
            <person name="Lu D."/>
            <person name="Skrede I."/>
            <person name="Drula E."/>
            <person name="Henrissat B."/>
            <person name="Morin E."/>
            <person name="Kohler A."/>
            <person name="Barry K."/>
            <person name="LaButti K."/>
            <person name="Morin E."/>
            <person name="Salamov A."/>
            <person name="Lipzen A."/>
            <person name="Mereny Z."/>
            <person name="Hegedus B."/>
            <person name="Baldrian P."/>
            <person name="Stursova M."/>
            <person name="Weitz H."/>
            <person name="Taylor A."/>
            <person name="Grigoriev I.V."/>
            <person name="Nagy L.G."/>
            <person name="Martin F."/>
            <person name="Kauserud H."/>
        </authorList>
    </citation>
    <scope>NUCLEOTIDE SEQUENCE</scope>
    <source>
        <strain evidence="2">9284</strain>
    </source>
</reference>
<dbReference type="InterPro" id="IPR046539">
    <property type="entry name" value="DUF6604"/>
</dbReference>
<dbReference type="Pfam" id="PF20253">
    <property type="entry name" value="DUF6604"/>
    <property type="match status" value="1"/>
</dbReference>
<dbReference type="EMBL" id="JARKIF010000016">
    <property type="protein sequence ID" value="KAJ7621149.1"/>
    <property type="molecule type" value="Genomic_DNA"/>
</dbReference>
<comment type="caution">
    <text evidence="2">The sequence shown here is derived from an EMBL/GenBank/DDBJ whole genome shotgun (WGS) entry which is preliminary data.</text>
</comment>
<feature type="domain" description="DUF6604" evidence="1">
    <location>
        <begin position="11"/>
        <end position="227"/>
    </location>
</feature>
<name>A0AAD7FHY5_9AGAR</name>
<evidence type="ECO:0000313" key="3">
    <source>
        <dbReference type="Proteomes" id="UP001221142"/>
    </source>
</evidence>
<dbReference type="Proteomes" id="UP001221142">
    <property type="component" value="Unassembled WGS sequence"/>
</dbReference>
<dbReference type="AlphaFoldDB" id="A0AAD7FHY5"/>
<evidence type="ECO:0000313" key="2">
    <source>
        <dbReference type="EMBL" id="KAJ7621149.1"/>
    </source>
</evidence>
<sequence length="577" mass="67056">MSTPPHAIYSRYKNHGLRITRWLIKAARDNNLEVTPSQKGYDLQLSKYISLSFELVYHLGVRPPQSYKKDLNAIIKLRERCARWYRANRPTESNATHEAFICKMRRVRQIWFGVELGYNTPDSESEGIAMVLSYSISFLNPSDLHVDADDDLSDLPLSAFGLEEKEEEAEFEFALWTSLKELEGYRDLIRQQWGIRCTNGSSPSLFALLMLHHLAIQAAKSIQADLEHRFPTFERLDYADAVCVVLGSPQNGSSLVTEAQMYSFLMIEVWSILRSQASGSQPEHPNHPLILQFHRWRSWDAKEGPTYDNPQWRVPHRRITLAEVFQFDLHNDALWRDQEAPHPLGRLRETTDIFTHSLRTWIKNHDPACYGGQAAGLELQMYNLVRYADSILSQEHRNILLGDPLLRIQQEDKLFKRSWQVGQHLVQSSEHLASVMSLYRRIRQYYGYAAQIEAMEYLKKWLDPAHVPALYPLPRRIDTVAWVEEYAGYLQIRAFDIFSIEQMTLAVLEELHRVLEPYMRRRGLYFRGPQFVGLVSVFIDAWDSEDRGGVDYLARAGLHALQDQFSHLNNFMFLRGP</sequence>
<proteinExistence type="predicted"/>
<gene>
    <name evidence="2" type="ORF">FB45DRAFT_928505</name>
</gene>
<organism evidence="2 3">
    <name type="scientific">Roridomyces roridus</name>
    <dbReference type="NCBI Taxonomy" id="1738132"/>
    <lineage>
        <taxon>Eukaryota</taxon>
        <taxon>Fungi</taxon>
        <taxon>Dikarya</taxon>
        <taxon>Basidiomycota</taxon>
        <taxon>Agaricomycotina</taxon>
        <taxon>Agaricomycetes</taxon>
        <taxon>Agaricomycetidae</taxon>
        <taxon>Agaricales</taxon>
        <taxon>Marasmiineae</taxon>
        <taxon>Mycenaceae</taxon>
        <taxon>Roridomyces</taxon>
    </lineage>
</organism>
<accession>A0AAD7FHY5</accession>